<dbReference type="PANTHER" id="PTHR43649:SF12">
    <property type="entry name" value="DIACETYLCHITOBIOSE BINDING PROTEIN DASA"/>
    <property type="match status" value="1"/>
</dbReference>
<dbReference type="Proteomes" id="UP000248311">
    <property type="component" value="Unassembled WGS sequence"/>
</dbReference>
<evidence type="ECO:0000313" key="5">
    <source>
        <dbReference type="Proteomes" id="UP000248311"/>
    </source>
</evidence>
<dbReference type="SUPFAM" id="SSF53850">
    <property type="entry name" value="Periplasmic binding protein-like II"/>
    <property type="match status" value="1"/>
</dbReference>
<dbReference type="RefSeq" id="WP_110814229.1">
    <property type="nucleotide sequence ID" value="NZ_QJTE01000003.1"/>
</dbReference>
<dbReference type="OrthoDB" id="2515046at2"/>
<proteinExistence type="inferred from homology"/>
<comment type="caution">
    <text evidence="4">The sequence shown here is derived from an EMBL/GenBank/DDBJ whole genome shotgun (WGS) entry which is preliminary data.</text>
</comment>
<dbReference type="Gene3D" id="3.40.190.10">
    <property type="entry name" value="Periplasmic binding protein-like II"/>
    <property type="match status" value="1"/>
</dbReference>
<dbReference type="InterPro" id="IPR006059">
    <property type="entry name" value="SBP"/>
</dbReference>
<organism evidence="4 5">
    <name type="scientific">Pseudoroseicyclus aestuarii</name>
    <dbReference type="NCBI Taxonomy" id="1795041"/>
    <lineage>
        <taxon>Bacteria</taxon>
        <taxon>Pseudomonadati</taxon>
        <taxon>Pseudomonadota</taxon>
        <taxon>Alphaproteobacteria</taxon>
        <taxon>Rhodobacterales</taxon>
        <taxon>Paracoccaceae</taxon>
        <taxon>Pseudoroseicyclus</taxon>
    </lineage>
</organism>
<dbReference type="EMBL" id="QJTE01000003">
    <property type="protein sequence ID" value="PYE83654.1"/>
    <property type="molecule type" value="Genomic_DNA"/>
</dbReference>
<evidence type="ECO:0000256" key="2">
    <source>
        <dbReference type="ARBA" id="ARBA00008520"/>
    </source>
</evidence>
<accession>A0A318T0G3</accession>
<gene>
    <name evidence="4" type="ORF">DFP88_10312</name>
</gene>
<comment type="subcellular location">
    <subcellularLocation>
        <location evidence="1">Periplasm</location>
    </subcellularLocation>
</comment>
<evidence type="ECO:0000313" key="4">
    <source>
        <dbReference type="EMBL" id="PYE83654.1"/>
    </source>
</evidence>
<keyword evidence="3" id="KW-0732">Signal</keyword>
<reference evidence="4 5" key="1">
    <citation type="submission" date="2018-06" db="EMBL/GenBank/DDBJ databases">
        <title>Genomic Encyclopedia of Type Strains, Phase III (KMG-III): the genomes of soil and plant-associated and newly described type strains.</title>
        <authorList>
            <person name="Whitman W."/>
        </authorList>
    </citation>
    <scope>NUCLEOTIDE SEQUENCE [LARGE SCALE GENOMIC DNA]</scope>
    <source>
        <strain evidence="4 5">CECT 9025</strain>
    </source>
</reference>
<dbReference type="Pfam" id="PF01547">
    <property type="entry name" value="SBP_bac_1"/>
    <property type="match status" value="1"/>
</dbReference>
<dbReference type="GO" id="GO:0042597">
    <property type="term" value="C:periplasmic space"/>
    <property type="evidence" value="ECO:0007669"/>
    <property type="project" value="UniProtKB-SubCell"/>
</dbReference>
<sequence length="427" mass="46024">MRITRMALAAGVTALSGAATAQEDLSGEVTIWSWNVAASALEAVVPGFNEEYPDVTVTVQDLGNGQVFDRMLAGCAAGGSGLPDIVTVENHESEIFWAQFPDCFTDLAALGYDDETANEFPDFKRTELEVDGTRYAMPWDSGPVAMFYRRDYYEAAGVDPESIETWDDFIEAGRAVQEANEGVIMAQADLNGDTEWFRMIANEQGCGYFSDDAQEITVAQPGCVAALDAMKAIYDADLMTAANWDEKIQANNAGTVATQMYGGWYEGSIRTNVPEDQSGEWGVYRMPGVEADGARAANLGGSALAISETSEDKEAAFAFVDYALGTAEGQVTMLREYGLVPSLLSAEDDPYVQEPLAFWGDEPVWEVILATLPDIAPSRGTSFFGDADQIVQQAQTQYLNGGFGTAQEALDYAANQIELVTGLPVAQ</sequence>
<keyword evidence="5" id="KW-1185">Reference proteome</keyword>
<protein>
    <submittedName>
        <fullName evidence="4">Carbohydrate ABC transporter substrate-binding protein (CUT1 family)</fullName>
    </submittedName>
</protein>
<feature type="chain" id="PRO_5016244834" evidence="3">
    <location>
        <begin position="22"/>
        <end position="427"/>
    </location>
</feature>
<feature type="signal peptide" evidence="3">
    <location>
        <begin position="1"/>
        <end position="21"/>
    </location>
</feature>
<dbReference type="AlphaFoldDB" id="A0A318T0G3"/>
<evidence type="ECO:0000256" key="3">
    <source>
        <dbReference type="SAM" id="SignalP"/>
    </source>
</evidence>
<dbReference type="PANTHER" id="PTHR43649">
    <property type="entry name" value="ARABINOSE-BINDING PROTEIN-RELATED"/>
    <property type="match status" value="1"/>
</dbReference>
<name>A0A318T0G3_9RHOB</name>
<dbReference type="InterPro" id="IPR050490">
    <property type="entry name" value="Bact_solute-bd_prot1"/>
</dbReference>
<evidence type="ECO:0000256" key="1">
    <source>
        <dbReference type="ARBA" id="ARBA00004418"/>
    </source>
</evidence>
<comment type="similarity">
    <text evidence="2">Belongs to the bacterial solute-binding protein 1 family.</text>
</comment>